<evidence type="ECO:0000313" key="6">
    <source>
        <dbReference type="EMBL" id="MDR7307765.1"/>
    </source>
</evidence>
<reference evidence="6 7" key="1">
    <citation type="submission" date="2023-07" db="EMBL/GenBank/DDBJ databases">
        <title>Sorghum-associated microbial communities from plants grown in Nebraska, USA.</title>
        <authorList>
            <person name="Schachtman D."/>
        </authorList>
    </citation>
    <scope>NUCLEOTIDE SEQUENCE [LARGE SCALE GENOMIC DNA]</scope>
    <source>
        <strain evidence="6 7">BE308</strain>
    </source>
</reference>
<gene>
    <name evidence="6" type="ORF">J2X15_003069</name>
</gene>
<feature type="compositionally biased region" description="Low complexity" evidence="3">
    <location>
        <begin position="381"/>
        <end position="397"/>
    </location>
</feature>
<feature type="transmembrane region" description="Helical" evidence="4">
    <location>
        <begin position="96"/>
        <end position="114"/>
    </location>
</feature>
<comment type="catalytic activity">
    <reaction evidence="2">
        <text>2 GTP = 3',3'-c-di-GMP + 2 diphosphate</text>
        <dbReference type="Rhea" id="RHEA:24898"/>
        <dbReference type="ChEBI" id="CHEBI:33019"/>
        <dbReference type="ChEBI" id="CHEBI:37565"/>
        <dbReference type="ChEBI" id="CHEBI:58805"/>
        <dbReference type="EC" id="2.7.7.65"/>
    </reaction>
</comment>
<dbReference type="PANTHER" id="PTHR45138:SF9">
    <property type="entry name" value="DIGUANYLATE CYCLASE DGCM-RELATED"/>
    <property type="match status" value="1"/>
</dbReference>
<dbReference type="PANTHER" id="PTHR45138">
    <property type="entry name" value="REGULATORY COMPONENTS OF SENSORY TRANSDUCTION SYSTEM"/>
    <property type="match status" value="1"/>
</dbReference>
<dbReference type="PROSITE" id="PS50887">
    <property type="entry name" value="GGDEF"/>
    <property type="match status" value="1"/>
</dbReference>
<feature type="region of interest" description="Disordered" evidence="3">
    <location>
        <begin position="378"/>
        <end position="397"/>
    </location>
</feature>
<feature type="domain" description="GGDEF" evidence="5">
    <location>
        <begin position="252"/>
        <end position="381"/>
    </location>
</feature>
<feature type="transmembrane region" description="Helical" evidence="4">
    <location>
        <begin position="6"/>
        <end position="26"/>
    </location>
</feature>
<protein>
    <recommendedName>
        <fullName evidence="1">diguanylate cyclase</fullName>
        <ecNumber evidence="1">2.7.7.65</ecNumber>
    </recommendedName>
</protein>
<feature type="transmembrane region" description="Helical" evidence="4">
    <location>
        <begin position="189"/>
        <end position="210"/>
    </location>
</feature>
<evidence type="ECO:0000259" key="5">
    <source>
        <dbReference type="PROSITE" id="PS50887"/>
    </source>
</evidence>
<evidence type="ECO:0000256" key="3">
    <source>
        <dbReference type="SAM" id="MobiDB-lite"/>
    </source>
</evidence>
<feature type="transmembrane region" description="Helical" evidence="4">
    <location>
        <begin position="153"/>
        <end position="174"/>
    </location>
</feature>
<evidence type="ECO:0000256" key="2">
    <source>
        <dbReference type="ARBA" id="ARBA00034247"/>
    </source>
</evidence>
<sequence length="397" mass="43037">MSAPDLRIFILINGLMALLMALLLFFQARTYPRSIRGLNHWAIGQLLAFFSTLLFGLQGLVQTLVFAGMGNVLLVLSGAYLLVGTCRHMDVALPRYFVPAVAVYAAVAMVWLIAGDAPYLYRLLFICGTMAVLFAAHAAVVGEYGNASLACRVLLTVSVLLTIVMLVRGVTAWVDPPASSIFAASTIQVVYFASFSFGLLLLSIGGVLMATERMRGELEYLVSNDSLTGAYTRRALFALGENEAARCQRLGTEMAALMMDLDHFKNINDKHGHHVGDMVISDFVHRAQTLLRRPAILGRYGGEEFVALLPDTTREEALRVAERIRQSVTTDPALPVCQVSIGVATFNHAAPDTLTALIDRADTGLYRAKQLGRNRVEEALASPSTHANSASTSTSPL</sequence>
<dbReference type="SUPFAM" id="SSF55073">
    <property type="entry name" value="Nucleotide cyclase"/>
    <property type="match status" value="1"/>
</dbReference>
<dbReference type="InterPro" id="IPR000160">
    <property type="entry name" value="GGDEF_dom"/>
</dbReference>
<evidence type="ECO:0000256" key="4">
    <source>
        <dbReference type="SAM" id="Phobius"/>
    </source>
</evidence>
<dbReference type="Proteomes" id="UP001268089">
    <property type="component" value="Unassembled WGS sequence"/>
</dbReference>
<keyword evidence="4" id="KW-1133">Transmembrane helix</keyword>
<dbReference type="NCBIfam" id="TIGR00254">
    <property type="entry name" value="GGDEF"/>
    <property type="match status" value="1"/>
</dbReference>
<dbReference type="CDD" id="cd01949">
    <property type="entry name" value="GGDEF"/>
    <property type="match status" value="1"/>
</dbReference>
<keyword evidence="7" id="KW-1185">Reference proteome</keyword>
<dbReference type="EC" id="2.7.7.65" evidence="1"/>
<name>A0ABU1ZSC7_9BURK</name>
<organism evidence="6 7">
    <name type="scientific">Rhodoferax saidenbachensis</name>
    <dbReference type="NCBI Taxonomy" id="1484693"/>
    <lineage>
        <taxon>Bacteria</taxon>
        <taxon>Pseudomonadati</taxon>
        <taxon>Pseudomonadota</taxon>
        <taxon>Betaproteobacteria</taxon>
        <taxon>Burkholderiales</taxon>
        <taxon>Comamonadaceae</taxon>
        <taxon>Rhodoferax</taxon>
    </lineage>
</organism>
<feature type="transmembrane region" description="Helical" evidence="4">
    <location>
        <begin position="120"/>
        <end position="141"/>
    </location>
</feature>
<dbReference type="InterPro" id="IPR043128">
    <property type="entry name" value="Rev_trsase/Diguanyl_cyclase"/>
</dbReference>
<comment type="caution">
    <text evidence="6">The sequence shown here is derived from an EMBL/GenBank/DDBJ whole genome shotgun (WGS) entry which is preliminary data.</text>
</comment>
<accession>A0ABU1ZSC7</accession>
<keyword evidence="4" id="KW-0812">Transmembrane</keyword>
<dbReference type="SMART" id="SM00267">
    <property type="entry name" value="GGDEF"/>
    <property type="match status" value="1"/>
</dbReference>
<feature type="transmembrane region" description="Helical" evidence="4">
    <location>
        <begin position="38"/>
        <end position="57"/>
    </location>
</feature>
<dbReference type="InterPro" id="IPR029787">
    <property type="entry name" value="Nucleotide_cyclase"/>
</dbReference>
<feature type="transmembrane region" description="Helical" evidence="4">
    <location>
        <begin position="63"/>
        <end position="84"/>
    </location>
</feature>
<dbReference type="Gene3D" id="3.30.70.270">
    <property type="match status" value="1"/>
</dbReference>
<dbReference type="Pfam" id="PF00990">
    <property type="entry name" value="GGDEF"/>
    <property type="match status" value="1"/>
</dbReference>
<proteinExistence type="predicted"/>
<evidence type="ECO:0000256" key="1">
    <source>
        <dbReference type="ARBA" id="ARBA00012528"/>
    </source>
</evidence>
<keyword evidence="4" id="KW-0472">Membrane</keyword>
<evidence type="ECO:0000313" key="7">
    <source>
        <dbReference type="Proteomes" id="UP001268089"/>
    </source>
</evidence>
<dbReference type="EMBL" id="JAVDXO010000007">
    <property type="protein sequence ID" value="MDR7307765.1"/>
    <property type="molecule type" value="Genomic_DNA"/>
</dbReference>
<dbReference type="InterPro" id="IPR050469">
    <property type="entry name" value="Diguanylate_Cyclase"/>
</dbReference>
<dbReference type="RefSeq" id="WP_310344249.1">
    <property type="nucleotide sequence ID" value="NZ_JAVDXO010000007.1"/>
</dbReference>